<gene>
    <name evidence="7" type="ORF">ACFQ1M_04085</name>
</gene>
<dbReference type="InterPro" id="IPR015421">
    <property type="entry name" value="PyrdxlP-dep_Trfase_major"/>
</dbReference>
<dbReference type="InterPro" id="IPR002129">
    <property type="entry name" value="PyrdxlP-dep_de-COase"/>
</dbReference>
<comment type="caution">
    <text evidence="7">The sequence shown here is derived from an EMBL/GenBank/DDBJ whole genome shotgun (WGS) entry which is preliminary data.</text>
</comment>
<evidence type="ECO:0000256" key="5">
    <source>
        <dbReference type="ARBA" id="ARBA00023239"/>
    </source>
</evidence>
<dbReference type="InterPro" id="IPR010977">
    <property type="entry name" value="Aromatic_deC"/>
</dbReference>
<dbReference type="PANTHER" id="PTHR45677:SF8">
    <property type="entry name" value="CYSTEINE SULFINIC ACID DECARBOXYLASE"/>
    <property type="match status" value="1"/>
</dbReference>
<evidence type="ECO:0000256" key="4">
    <source>
        <dbReference type="ARBA" id="ARBA00022898"/>
    </source>
</evidence>
<organism evidence="7 8">
    <name type="scientific">Sungkyunkwania multivorans</name>
    <dbReference type="NCBI Taxonomy" id="1173618"/>
    <lineage>
        <taxon>Bacteria</taxon>
        <taxon>Pseudomonadati</taxon>
        <taxon>Bacteroidota</taxon>
        <taxon>Flavobacteriia</taxon>
        <taxon>Flavobacteriales</taxon>
        <taxon>Flavobacteriaceae</taxon>
        <taxon>Sungkyunkwania</taxon>
    </lineage>
</organism>
<dbReference type="Pfam" id="PF00282">
    <property type="entry name" value="Pyridoxal_deC"/>
    <property type="match status" value="1"/>
</dbReference>
<dbReference type="PRINTS" id="PR00800">
    <property type="entry name" value="YHDCRBOXLASE"/>
</dbReference>
<dbReference type="SUPFAM" id="SSF53383">
    <property type="entry name" value="PLP-dependent transferases"/>
    <property type="match status" value="1"/>
</dbReference>
<keyword evidence="8" id="KW-1185">Reference proteome</keyword>
<accession>A0ABW3CW46</accession>
<protein>
    <submittedName>
        <fullName evidence="7">Pyridoxal phosphate-dependent decarboxylase family protein</fullName>
    </submittedName>
</protein>
<evidence type="ECO:0000256" key="2">
    <source>
        <dbReference type="ARBA" id="ARBA00009533"/>
    </source>
</evidence>
<dbReference type="Gene3D" id="3.90.1150.170">
    <property type="match status" value="1"/>
</dbReference>
<reference evidence="8" key="1">
    <citation type="journal article" date="2019" name="Int. J. Syst. Evol. Microbiol.">
        <title>The Global Catalogue of Microorganisms (GCM) 10K type strain sequencing project: providing services to taxonomists for standard genome sequencing and annotation.</title>
        <authorList>
            <consortium name="The Broad Institute Genomics Platform"/>
            <consortium name="The Broad Institute Genome Sequencing Center for Infectious Disease"/>
            <person name="Wu L."/>
            <person name="Ma J."/>
        </authorList>
    </citation>
    <scope>NUCLEOTIDE SEQUENCE [LARGE SCALE GENOMIC DNA]</scope>
    <source>
        <strain evidence="8">CCUG 62952</strain>
    </source>
</reference>
<keyword evidence="3" id="KW-0210">Decarboxylase</keyword>
<evidence type="ECO:0000256" key="3">
    <source>
        <dbReference type="ARBA" id="ARBA00022793"/>
    </source>
</evidence>
<name>A0ABW3CW46_9FLAO</name>
<dbReference type="PANTHER" id="PTHR45677">
    <property type="entry name" value="GLUTAMATE DECARBOXYLASE-RELATED"/>
    <property type="match status" value="1"/>
</dbReference>
<comment type="cofactor">
    <cofactor evidence="1 6">
        <name>pyridoxal 5'-phosphate</name>
        <dbReference type="ChEBI" id="CHEBI:597326"/>
    </cofactor>
</comment>
<comment type="similarity">
    <text evidence="2 6">Belongs to the group II decarboxylase family.</text>
</comment>
<evidence type="ECO:0000313" key="8">
    <source>
        <dbReference type="Proteomes" id="UP001596978"/>
    </source>
</evidence>
<proteinExistence type="inferred from homology"/>
<dbReference type="Proteomes" id="UP001596978">
    <property type="component" value="Unassembled WGS sequence"/>
</dbReference>
<dbReference type="EMBL" id="JBHTJH010000004">
    <property type="protein sequence ID" value="MFD0861375.1"/>
    <property type="molecule type" value="Genomic_DNA"/>
</dbReference>
<evidence type="ECO:0000256" key="6">
    <source>
        <dbReference type="RuleBase" id="RU000382"/>
    </source>
</evidence>
<sequence length="485" mass="54814">MTHTLAEAYNADRFRNEGHQLIDILSDYLEGATTGNHQKVIDYQSPEDELAFWNDFLHKKTASSDLFSEVLKRITQTHHPKCIGHQVSPTVPISALATLQSALLNNGMAVYEMGMAPTAMERIVIETINKAIGFDDSSGGFLTSGGTLGNLTALLCARNVMSKNDSWNEGLQEKLAIMVSEEAHYCVTRAVKIMGLGEDGIVKVPVDEKFVMDTAQLQKCYDAALKKGYKVIAVVGSAPSTSTGMYDNLSDIASFCKQHQLWFHVDAAHGGAAIFSAKYRSLLKGIKYADSVVIDGHKMMATSSITTALLFKENKNSYKTFTQKAQYLWGREEEDWYNMARRTFECTKSMMSLRFYAIINAYGTDFFSDYVNTLYDSAKRFAKMIEEQQDFELLLTPDSNIVCFRYTNTDMEERNAFNKKLREHLLYDGAYYIVETTINEQHYLRVTVMNPFTQRPHFQQLLDKIIDIANQIKSTDEIIQGHISK</sequence>
<evidence type="ECO:0000313" key="7">
    <source>
        <dbReference type="EMBL" id="MFD0861375.1"/>
    </source>
</evidence>
<dbReference type="RefSeq" id="WP_386404270.1">
    <property type="nucleotide sequence ID" value="NZ_JBHTJH010000004.1"/>
</dbReference>
<keyword evidence="4 6" id="KW-0663">Pyridoxal phosphate</keyword>
<evidence type="ECO:0000256" key="1">
    <source>
        <dbReference type="ARBA" id="ARBA00001933"/>
    </source>
</evidence>
<dbReference type="InterPro" id="IPR015424">
    <property type="entry name" value="PyrdxlP-dep_Trfase"/>
</dbReference>
<keyword evidence="5 6" id="KW-0456">Lyase</keyword>
<dbReference type="Gene3D" id="3.40.640.10">
    <property type="entry name" value="Type I PLP-dependent aspartate aminotransferase-like (Major domain)"/>
    <property type="match status" value="1"/>
</dbReference>